<feature type="compositionally biased region" description="Low complexity" evidence="4">
    <location>
        <begin position="223"/>
        <end position="237"/>
    </location>
</feature>
<feature type="repeat" description="ANK" evidence="3">
    <location>
        <begin position="48"/>
        <end position="82"/>
    </location>
</feature>
<dbReference type="EMBL" id="OU898279">
    <property type="protein sequence ID" value="CAG9832686.1"/>
    <property type="molecule type" value="Genomic_DNA"/>
</dbReference>
<evidence type="ECO:0000256" key="4">
    <source>
        <dbReference type="SAM" id="MobiDB-lite"/>
    </source>
</evidence>
<dbReference type="PANTHER" id="PTHR24173:SF40">
    <property type="entry name" value="AGAP006757-PA"/>
    <property type="match status" value="1"/>
</dbReference>
<sequence length="266" mass="29043">MDICTINKTTLKSEFDTILSYIASNGSIDLLEQILHLPGLDPNKPDNEGNTPLHFAAQAGQIECLNCMLSRCRGIEIDARNNLGFTPLMKAALQGRNKCAKLLLFAGANPTLRDNGRGFRADQWARFCGRYVCADVIEKHARQRLLERSTSYGNWGGENELGARVLMGKVIPVPVIPQQQPQAALCASSPVLPSGNTVPPVVKSLIRPLTVPRLQITLVNNNADFPNNNNVVTNNSVGKTAPTDPTTTQKKDEPPVIKPARTKKKK</sequence>
<dbReference type="PANTHER" id="PTHR24173">
    <property type="entry name" value="ANKYRIN REPEAT CONTAINING"/>
    <property type="match status" value="1"/>
</dbReference>
<dbReference type="Proteomes" id="UP001153709">
    <property type="component" value="Chromosome 4"/>
</dbReference>
<keyword evidence="6" id="KW-1185">Reference proteome</keyword>
<accession>A0A9N9SXG6</accession>
<dbReference type="OrthoDB" id="5406014at2759"/>
<dbReference type="Pfam" id="PF12796">
    <property type="entry name" value="Ank_2"/>
    <property type="match status" value="1"/>
</dbReference>
<keyword evidence="1" id="KW-0677">Repeat</keyword>
<dbReference type="InterPro" id="IPR002110">
    <property type="entry name" value="Ankyrin_rpt"/>
</dbReference>
<dbReference type="PROSITE" id="PS50088">
    <property type="entry name" value="ANK_REPEAT"/>
    <property type="match status" value="2"/>
</dbReference>
<feature type="repeat" description="ANK" evidence="3">
    <location>
        <begin position="83"/>
        <end position="115"/>
    </location>
</feature>
<protein>
    <submittedName>
        <fullName evidence="5">Uncharacterized protein</fullName>
    </submittedName>
</protein>
<proteinExistence type="predicted"/>
<dbReference type="PRINTS" id="PR01415">
    <property type="entry name" value="ANKYRIN"/>
</dbReference>
<feature type="region of interest" description="Disordered" evidence="4">
    <location>
        <begin position="223"/>
        <end position="266"/>
    </location>
</feature>
<reference evidence="5" key="1">
    <citation type="submission" date="2022-01" db="EMBL/GenBank/DDBJ databases">
        <authorList>
            <person name="King R."/>
        </authorList>
    </citation>
    <scope>NUCLEOTIDE SEQUENCE</scope>
</reference>
<dbReference type="PROSITE" id="PS50297">
    <property type="entry name" value="ANK_REP_REGION"/>
    <property type="match status" value="2"/>
</dbReference>
<keyword evidence="2 3" id="KW-0040">ANK repeat</keyword>
<evidence type="ECO:0000313" key="5">
    <source>
        <dbReference type="EMBL" id="CAG9832686.1"/>
    </source>
</evidence>
<evidence type="ECO:0000313" key="6">
    <source>
        <dbReference type="Proteomes" id="UP001153709"/>
    </source>
</evidence>
<dbReference type="Gene3D" id="1.25.40.20">
    <property type="entry name" value="Ankyrin repeat-containing domain"/>
    <property type="match status" value="1"/>
</dbReference>
<dbReference type="InterPro" id="IPR036770">
    <property type="entry name" value="Ankyrin_rpt-contain_sf"/>
</dbReference>
<organism evidence="5 6">
    <name type="scientific">Diabrotica balteata</name>
    <name type="common">Banded cucumber beetle</name>
    <dbReference type="NCBI Taxonomy" id="107213"/>
    <lineage>
        <taxon>Eukaryota</taxon>
        <taxon>Metazoa</taxon>
        <taxon>Ecdysozoa</taxon>
        <taxon>Arthropoda</taxon>
        <taxon>Hexapoda</taxon>
        <taxon>Insecta</taxon>
        <taxon>Pterygota</taxon>
        <taxon>Neoptera</taxon>
        <taxon>Endopterygota</taxon>
        <taxon>Coleoptera</taxon>
        <taxon>Polyphaga</taxon>
        <taxon>Cucujiformia</taxon>
        <taxon>Chrysomeloidea</taxon>
        <taxon>Chrysomelidae</taxon>
        <taxon>Galerucinae</taxon>
        <taxon>Diabroticina</taxon>
        <taxon>Diabroticites</taxon>
        <taxon>Diabrotica</taxon>
    </lineage>
</organism>
<evidence type="ECO:0000256" key="1">
    <source>
        <dbReference type="ARBA" id="ARBA00022737"/>
    </source>
</evidence>
<gene>
    <name evidence="5" type="ORF">DIABBA_LOCUS6141</name>
</gene>
<dbReference type="AlphaFoldDB" id="A0A9N9SXG6"/>
<dbReference type="SUPFAM" id="SSF48403">
    <property type="entry name" value="Ankyrin repeat"/>
    <property type="match status" value="1"/>
</dbReference>
<dbReference type="SMART" id="SM00248">
    <property type="entry name" value="ANK"/>
    <property type="match status" value="3"/>
</dbReference>
<evidence type="ECO:0000256" key="2">
    <source>
        <dbReference type="ARBA" id="ARBA00023043"/>
    </source>
</evidence>
<name>A0A9N9SXG6_DIABA</name>
<evidence type="ECO:0000256" key="3">
    <source>
        <dbReference type="PROSITE-ProRule" id="PRU00023"/>
    </source>
</evidence>